<dbReference type="SMART" id="SM00198">
    <property type="entry name" value="SCP"/>
    <property type="match status" value="1"/>
</dbReference>
<dbReference type="CDD" id="cd05382">
    <property type="entry name" value="CAP_GAPR1-like"/>
    <property type="match status" value="1"/>
</dbReference>
<feature type="compositionally biased region" description="Polar residues" evidence="1">
    <location>
        <begin position="109"/>
        <end position="120"/>
    </location>
</feature>
<reference evidence="4" key="1">
    <citation type="submission" date="2024-02" db="UniProtKB">
        <authorList>
            <consortium name="WormBaseParasite"/>
        </authorList>
    </citation>
    <scope>IDENTIFICATION</scope>
</reference>
<dbReference type="InterPro" id="IPR035940">
    <property type="entry name" value="CAP_sf"/>
</dbReference>
<dbReference type="Pfam" id="PF00188">
    <property type="entry name" value="CAP"/>
    <property type="match status" value="1"/>
</dbReference>
<sequence>MINVYFFLSKMYKKCFIMIYIIKNKKMYFISIGTFITFTRRHVFSISRIITDQDIIKVVKTKNPNLIFIGADKDKLIKIVDKKIPSKSKKITSTKKPKLSKTTKKPIVSKTSTTSGPNLNVNVTNKSPLDYSQIIRKFYQDTNYYRKKHGVPNLKINPFLQLLAKKHALKMANSNEMTHDTDKNYGENLAFSDDSGNDAVKKWYDEIAKYDYNKPEFSYATSHFTALVWKSTTEMGCGLAQSTKTKRTFVCCKYNKPGNIKGEFKENVLPAKN</sequence>
<dbReference type="Gene3D" id="3.40.33.10">
    <property type="entry name" value="CAP"/>
    <property type="match status" value="1"/>
</dbReference>
<evidence type="ECO:0000313" key="4">
    <source>
        <dbReference type="WBParaSite" id="TCONS_00007182.p1"/>
    </source>
</evidence>
<dbReference type="InterPro" id="IPR001283">
    <property type="entry name" value="CRISP-related"/>
</dbReference>
<proteinExistence type="predicted"/>
<name>A0AAF5D5T8_STRER</name>
<feature type="domain" description="SCP" evidence="2">
    <location>
        <begin position="133"/>
        <end position="262"/>
    </location>
</feature>
<dbReference type="InterPro" id="IPR014044">
    <property type="entry name" value="CAP_dom"/>
</dbReference>
<evidence type="ECO:0000259" key="2">
    <source>
        <dbReference type="SMART" id="SM00198"/>
    </source>
</evidence>
<organism evidence="3 4">
    <name type="scientific">Strongyloides stercoralis</name>
    <name type="common">Threadworm</name>
    <dbReference type="NCBI Taxonomy" id="6248"/>
    <lineage>
        <taxon>Eukaryota</taxon>
        <taxon>Metazoa</taxon>
        <taxon>Ecdysozoa</taxon>
        <taxon>Nematoda</taxon>
        <taxon>Chromadorea</taxon>
        <taxon>Rhabditida</taxon>
        <taxon>Tylenchina</taxon>
        <taxon>Panagrolaimomorpha</taxon>
        <taxon>Strongyloidoidea</taxon>
        <taxon>Strongyloididae</taxon>
        <taxon>Strongyloides</taxon>
    </lineage>
</organism>
<evidence type="ECO:0000256" key="1">
    <source>
        <dbReference type="SAM" id="MobiDB-lite"/>
    </source>
</evidence>
<dbReference type="InterPro" id="IPR034113">
    <property type="entry name" value="SCP_GAPR1-like"/>
</dbReference>
<feature type="compositionally biased region" description="Basic residues" evidence="1">
    <location>
        <begin position="90"/>
        <end position="104"/>
    </location>
</feature>
<dbReference type="PANTHER" id="PTHR10334">
    <property type="entry name" value="CYSTEINE-RICH SECRETORY PROTEIN-RELATED"/>
    <property type="match status" value="1"/>
</dbReference>
<dbReference type="SUPFAM" id="SSF55797">
    <property type="entry name" value="PR-1-like"/>
    <property type="match status" value="1"/>
</dbReference>
<feature type="region of interest" description="Disordered" evidence="1">
    <location>
        <begin position="90"/>
        <end position="120"/>
    </location>
</feature>
<keyword evidence="3" id="KW-1185">Reference proteome</keyword>
<protein>
    <submittedName>
        <fullName evidence="4">SCP domain-containing protein</fullName>
    </submittedName>
</protein>
<dbReference type="PRINTS" id="PR00837">
    <property type="entry name" value="V5TPXLIKE"/>
</dbReference>
<dbReference type="Proteomes" id="UP000035681">
    <property type="component" value="Unplaced"/>
</dbReference>
<dbReference type="AlphaFoldDB" id="A0AAF5D5T8"/>
<dbReference type="WBParaSite" id="TCONS_00007182.p1">
    <property type="protein sequence ID" value="TCONS_00007182.p1"/>
    <property type="gene ID" value="XLOC_005232"/>
</dbReference>
<dbReference type="FunFam" id="3.40.33.10:FF:000010">
    <property type="entry name" value="Predicted protein"/>
    <property type="match status" value="1"/>
</dbReference>
<evidence type="ECO:0000313" key="3">
    <source>
        <dbReference type="Proteomes" id="UP000035681"/>
    </source>
</evidence>
<accession>A0AAF5D5T8</accession>